<proteinExistence type="predicted"/>
<evidence type="ECO:0000256" key="1">
    <source>
        <dbReference type="SAM" id="MobiDB-lite"/>
    </source>
</evidence>
<dbReference type="AlphaFoldDB" id="A0A2H3CTA8"/>
<evidence type="ECO:0000313" key="2">
    <source>
        <dbReference type="EMBL" id="PBK81678.1"/>
    </source>
</evidence>
<feature type="compositionally biased region" description="Acidic residues" evidence="1">
    <location>
        <begin position="1"/>
        <end position="25"/>
    </location>
</feature>
<dbReference type="InParanoid" id="A0A2H3CTA8"/>
<keyword evidence="3" id="KW-1185">Reference proteome</keyword>
<accession>A0A2H3CTA8</accession>
<dbReference type="OrthoDB" id="3063862at2759"/>
<dbReference type="STRING" id="47427.A0A2H3CTA8"/>
<dbReference type="EMBL" id="KZ293726">
    <property type="protein sequence ID" value="PBK81678.1"/>
    <property type="molecule type" value="Genomic_DNA"/>
</dbReference>
<organism evidence="2 3">
    <name type="scientific">Armillaria gallica</name>
    <name type="common">Bulbous honey fungus</name>
    <name type="synonym">Armillaria bulbosa</name>
    <dbReference type="NCBI Taxonomy" id="47427"/>
    <lineage>
        <taxon>Eukaryota</taxon>
        <taxon>Fungi</taxon>
        <taxon>Dikarya</taxon>
        <taxon>Basidiomycota</taxon>
        <taxon>Agaricomycotina</taxon>
        <taxon>Agaricomycetes</taxon>
        <taxon>Agaricomycetidae</taxon>
        <taxon>Agaricales</taxon>
        <taxon>Marasmiineae</taxon>
        <taxon>Physalacriaceae</taxon>
        <taxon>Armillaria</taxon>
    </lineage>
</organism>
<feature type="region of interest" description="Disordered" evidence="1">
    <location>
        <begin position="1"/>
        <end position="42"/>
    </location>
</feature>
<reference evidence="3" key="1">
    <citation type="journal article" date="2017" name="Nat. Ecol. Evol.">
        <title>Genome expansion and lineage-specific genetic innovations in the forest pathogenic fungi Armillaria.</title>
        <authorList>
            <person name="Sipos G."/>
            <person name="Prasanna A.N."/>
            <person name="Walter M.C."/>
            <person name="O'Connor E."/>
            <person name="Balint B."/>
            <person name="Krizsan K."/>
            <person name="Kiss B."/>
            <person name="Hess J."/>
            <person name="Varga T."/>
            <person name="Slot J."/>
            <person name="Riley R."/>
            <person name="Boka B."/>
            <person name="Rigling D."/>
            <person name="Barry K."/>
            <person name="Lee J."/>
            <person name="Mihaltcheva S."/>
            <person name="LaButti K."/>
            <person name="Lipzen A."/>
            <person name="Waldron R."/>
            <person name="Moloney N.M."/>
            <person name="Sperisen C."/>
            <person name="Kredics L."/>
            <person name="Vagvoelgyi C."/>
            <person name="Patrignani A."/>
            <person name="Fitzpatrick D."/>
            <person name="Nagy I."/>
            <person name="Doyle S."/>
            <person name="Anderson J.B."/>
            <person name="Grigoriev I.V."/>
            <person name="Gueldener U."/>
            <person name="Muensterkoetter M."/>
            <person name="Nagy L.G."/>
        </authorList>
    </citation>
    <scope>NUCLEOTIDE SEQUENCE [LARGE SCALE GENOMIC DNA]</scope>
    <source>
        <strain evidence="3">Ar21-2</strain>
    </source>
</reference>
<dbReference type="Proteomes" id="UP000217790">
    <property type="component" value="Unassembled WGS sequence"/>
</dbReference>
<name>A0A2H3CTA8_ARMGA</name>
<sequence length="288" mass="32042">MENREDEAEQDEQEDKEDELDDDSSTDMPVAAPSKNFAEAQKPSSHCIAVQRNLHLAPDLPFDTLKAQVLEQIAAALQPAQISYEDYTICFSIPYHIKNGLLKTLEDYETLMAKVGKMKSPSCCLDITQIHQEAGHADENTPPNHYLFDAMDPRSLVKKLLLLQTRLQQHKDQGQVPTITIAPVVHVNIPNDLLQPFPLAPAPQPLGNGAIPLIPSHLIPGPNMDIEAFCDAQQLSHSICDCLLRNKFMQAHGFEFVTVQDLKDMGLVFGDIADLKNAVRSWSVAHNH</sequence>
<protein>
    <submittedName>
        <fullName evidence="2">Uncharacterized protein</fullName>
    </submittedName>
</protein>
<evidence type="ECO:0000313" key="3">
    <source>
        <dbReference type="Proteomes" id="UP000217790"/>
    </source>
</evidence>
<gene>
    <name evidence="2" type="ORF">ARMGADRAFT_1091082</name>
</gene>